<sequence length="29" mass="3318">MHSPLLLDASYMPCFPSLLTTETMIMAFR</sequence>
<reference evidence="1" key="2">
    <citation type="journal article" date="2015" name="Data Brief">
        <title>Shoot transcriptome of the giant reed, Arundo donax.</title>
        <authorList>
            <person name="Barrero R.A."/>
            <person name="Guerrero F.D."/>
            <person name="Moolhuijzen P."/>
            <person name="Goolsby J.A."/>
            <person name="Tidwell J."/>
            <person name="Bellgard S.E."/>
            <person name="Bellgard M.I."/>
        </authorList>
    </citation>
    <scope>NUCLEOTIDE SEQUENCE</scope>
    <source>
        <tissue evidence="1">Shoot tissue taken approximately 20 cm above the soil surface</tissue>
    </source>
</reference>
<dbReference type="EMBL" id="GBRH01224549">
    <property type="protein sequence ID" value="JAD73346.1"/>
    <property type="molecule type" value="Transcribed_RNA"/>
</dbReference>
<reference evidence="1" key="1">
    <citation type="submission" date="2014-09" db="EMBL/GenBank/DDBJ databases">
        <authorList>
            <person name="Magalhaes I.L.F."/>
            <person name="Oliveira U."/>
            <person name="Santos F.R."/>
            <person name="Vidigal T.H.D.A."/>
            <person name="Brescovit A.D."/>
            <person name="Santos A.J."/>
        </authorList>
    </citation>
    <scope>NUCLEOTIDE SEQUENCE</scope>
    <source>
        <tissue evidence="1">Shoot tissue taken approximately 20 cm above the soil surface</tissue>
    </source>
</reference>
<dbReference type="AlphaFoldDB" id="A0A0A9CCM1"/>
<organism evidence="1">
    <name type="scientific">Arundo donax</name>
    <name type="common">Giant reed</name>
    <name type="synonym">Donax arundinaceus</name>
    <dbReference type="NCBI Taxonomy" id="35708"/>
    <lineage>
        <taxon>Eukaryota</taxon>
        <taxon>Viridiplantae</taxon>
        <taxon>Streptophyta</taxon>
        <taxon>Embryophyta</taxon>
        <taxon>Tracheophyta</taxon>
        <taxon>Spermatophyta</taxon>
        <taxon>Magnoliopsida</taxon>
        <taxon>Liliopsida</taxon>
        <taxon>Poales</taxon>
        <taxon>Poaceae</taxon>
        <taxon>PACMAD clade</taxon>
        <taxon>Arundinoideae</taxon>
        <taxon>Arundineae</taxon>
        <taxon>Arundo</taxon>
    </lineage>
</organism>
<evidence type="ECO:0000313" key="1">
    <source>
        <dbReference type="EMBL" id="JAD73346.1"/>
    </source>
</evidence>
<protein>
    <submittedName>
        <fullName evidence="1">Uncharacterized protein</fullName>
    </submittedName>
</protein>
<name>A0A0A9CCM1_ARUDO</name>
<accession>A0A0A9CCM1</accession>
<proteinExistence type="predicted"/>